<dbReference type="AlphaFoldDB" id="A0A644WLB1"/>
<evidence type="ECO:0000256" key="1">
    <source>
        <dbReference type="ARBA" id="ARBA00004442"/>
    </source>
</evidence>
<evidence type="ECO:0000256" key="4">
    <source>
        <dbReference type="ARBA" id="ARBA00023237"/>
    </source>
</evidence>
<dbReference type="EMBL" id="VSSQ01001059">
    <property type="protein sequence ID" value="MPM04666.1"/>
    <property type="molecule type" value="Genomic_DNA"/>
</dbReference>
<gene>
    <name evidence="7" type="ORF">SDC9_50945</name>
</gene>
<evidence type="ECO:0000256" key="2">
    <source>
        <dbReference type="ARBA" id="ARBA00022729"/>
    </source>
</evidence>
<reference evidence="7" key="1">
    <citation type="submission" date="2019-08" db="EMBL/GenBank/DDBJ databases">
        <authorList>
            <person name="Kucharzyk K."/>
            <person name="Murdoch R.W."/>
            <person name="Higgins S."/>
            <person name="Loffler F."/>
        </authorList>
    </citation>
    <scope>NUCLEOTIDE SEQUENCE</scope>
</reference>
<dbReference type="InterPro" id="IPR012944">
    <property type="entry name" value="SusD_RagB_dom"/>
</dbReference>
<protein>
    <submittedName>
        <fullName evidence="7">Uncharacterized protein</fullName>
    </submittedName>
</protein>
<comment type="subcellular location">
    <subcellularLocation>
        <location evidence="1">Cell outer membrane</location>
    </subcellularLocation>
</comment>
<evidence type="ECO:0000259" key="6">
    <source>
        <dbReference type="Pfam" id="PF14322"/>
    </source>
</evidence>
<dbReference type="GO" id="GO:0009279">
    <property type="term" value="C:cell outer membrane"/>
    <property type="evidence" value="ECO:0007669"/>
    <property type="project" value="UniProtKB-SubCell"/>
</dbReference>
<keyword evidence="2" id="KW-0732">Signal</keyword>
<evidence type="ECO:0000259" key="5">
    <source>
        <dbReference type="Pfam" id="PF07980"/>
    </source>
</evidence>
<comment type="caution">
    <text evidence="7">The sequence shown here is derived from an EMBL/GenBank/DDBJ whole genome shotgun (WGS) entry which is preliminary data.</text>
</comment>
<evidence type="ECO:0000256" key="3">
    <source>
        <dbReference type="ARBA" id="ARBA00023136"/>
    </source>
</evidence>
<dbReference type="Pfam" id="PF14322">
    <property type="entry name" value="SusD-like_3"/>
    <property type="match status" value="1"/>
</dbReference>
<keyword evidence="4" id="KW-0998">Cell outer membrane</keyword>
<dbReference type="Pfam" id="PF07980">
    <property type="entry name" value="SusD_RagB"/>
    <property type="match status" value="1"/>
</dbReference>
<proteinExistence type="predicted"/>
<dbReference type="PROSITE" id="PS50005">
    <property type="entry name" value="TPR"/>
    <property type="match status" value="1"/>
</dbReference>
<accession>A0A644WLB1</accession>
<dbReference type="InterPro" id="IPR011990">
    <property type="entry name" value="TPR-like_helical_dom_sf"/>
</dbReference>
<dbReference type="InterPro" id="IPR019734">
    <property type="entry name" value="TPR_rpt"/>
</dbReference>
<organism evidence="7">
    <name type="scientific">bioreactor metagenome</name>
    <dbReference type="NCBI Taxonomy" id="1076179"/>
    <lineage>
        <taxon>unclassified sequences</taxon>
        <taxon>metagenomes</taxon>
        <taxon>ecological metagenomes</taxon>
    </lineage>
</organism>
<dbReference type="Gene3D" id="1.25.40.390">
    <property type="match status" value="1"/>
</dbReference>
<keyword evidence="3" id="KW-0472">Membrane</keyword>
<evidence type="ECO:0000313" key="7">
    <source>
        <dbReference type="EMBL" id="MPM04666.1"/>
    </source>
</evidence>
<dbReference type="SUPFAM" id="SSF48452">
    <property type="entry name" value="TPR-like"/>
    <property type="match status" value="1"/>
</dbReference>
<name>A0A644WLB1_9ZZZZ</name>
<dbReference type="InterPro" id="IPR033985">
    <property type="entry name" value="SusD-like_N"/>
</dbReference>
<feature type="domain" description="SusD-like N-terminal" evidence="6">
    <location>
        <begin position="38"/>
        <end position="229"/>
    </location>
</feature>
<feature type="domain" description="RagB/SusD" evidence="5">
    <location>
        <begin position="361"/>
        <end position="454"/>
    </location>
</feature>
<sequence>MKKILYILIIGILLNSYGCTGFLDNIPKGMTIPQYTEDYQKLMNSQTLLSSVDGKLDYLTDNIHLLDKNGAASYYIYINKNEADRNLYSFKSGQVYVEGTKDYIWNNSYSRLFTINTVINSVMESSGGSETAKKRIKAEALFARAFEYYNLVNIYGKQYNKQTASADLGVPYLKVADINHKYDRESVEQVYKNILADLAEAESDIPEISVNKAHPNKAALYSFYARIYLSMSDYANALKYANMALNLNNSLLNLNDYSKAEGTTWGRVHKTGNPSERLPDINHPEANYVKWLTGSLQGSVLLSREMRDLFAKDLQEAVDLRKEYFYAENSVNLGGSPSYFPGECAFVLYANFNVGFTSVENYFIAAECEARTGSKDRAIQLINTVRSKRMSGTSQLSAANNEEALVKVLEEKRREFCFQGPMRLFDLKRLNLETKFQKTITHRADGEVFTLPPNDIKYVLPVNREILDFNPDFPVYNR</sequence>